<protein>
    <submittedName>
        <fullName evidence="2">Uncharacterized protein</fullName>
    </submittedName>
</protein>
<evidence type="ECO:0000313" key="2">
    <source>
        <dbReference type="EMBL" id="KOF85127.1"/>
    </source>
</evidence>
<keyword evidence="1" id="KW-1133">Transmembrane helix</keyword>
<accession>A0A0L8H7G4</accession>
<keyword evidence="1" id="KW-0812">Transmembrane</keyword>
<gene>
    <name evidence="2" type="ORF">OCBIM_22020847mg</name>
</gene>
<dbReference type="EMBL" id="KQ418970">
    <property type="protein sequence ID" value="KOF85127.1"/>
    <property type="molecule type" value="Genomic_DNA"/>
</dbReference>
<feature type="transmembrane region" description="Helical" evidence="1">
    <location>
        <begin position="6"/>
        <end position="24"/>
    </location>
</feature>
<dbReference type="OrthoDB" id="6252479at2759"/>
<evidence type="ECO:0000256" key="1">
    <source>
        <dbReference type="SAM" id="Phobius"/>
    </source>
</evidence>
<sequence length="253" mass="28453">MIVIVIAAVIVSVVIVISISICIVHRLKQTDSNYNNSVDMYHKVTPALNTHSKYMFDPICVPPGVQYTLERNGEKSQQLIVDSDRWNDLTLRGHPQMFLPREESMSPGYRELNNTDHFSEMSVLSSHTDCGHGWNVSSAGHYEELPDLCRYQSDQTWNRRNQLSHTLNRSRGDNNNGYRYQPNVDNNTPCYPDQIPLTITGTTSNITEQPSLVPMTSEFTSNCKPPLPAVPKVTTLPMVPSLSQVSPLSTPHN</sequence>
<reference evidence="2" key="1">
    <citation type="submission" date="2015-07" db="EMBL/GenBank/DDBJ databases">
        <title>MeaNS - Measles Nucleotide Surveillance Program.</title>
        <authorList>
            <person name="Tran T."/>
            <person name="Druce J."/>
        </authorList>
    </citation>
    <scope>NUCLEOTIDE SEQUENCE</scope>
    <source>
        <strain evidence="2">UCB-OBI-ISO-001</strain>
        <tissue evidence="2">Gonad</tissue>
    </source>
</reference>
<proteinExistence type="predicted"/>
<name>A0A0L8H7G4_OCTBM</name>
<organism evidence="2">
    <name type="scientific">Octopus bimaculoides</name>
    <name type="common">California two-spotted octopus</name>
    <dbReference type="NCBI Taxonomy" id="37653"/>
    <lineage>
        <taxon>Eukaryota</taxon>
        <taxon>Metazoa</taxon>
        <taxon>Spiralia</taxon>
        <taxon>Lophotrochozoa</taxon>
        <taxon>Mollusca</taxon>
        <taxon>Cephalopoda</taxon>
        <taxon>Coleoidea</taxon>
        <taxon>Octopodiformes</taxon>
        <taxon>Octopoda</taxon>
        <taxon>Incirrata</taxon>
        <taxon>Octopodidae</taxon>
        <taxon>Octopus</taxon>
    </lineage>
</organism>
<keyword evidence="1" id="KW-0472">Membrane</keyword>
<dbReference type="AlphaFoldDB" id="A0A0L8H7G4"/>